<dbReference type="InterPro" id="IPR035901">
    <property type="entry name" value="GIY-YIG_endonuc_sf"/>
</dbReference>
<evidence type="ECO:0000313" key="2">
    <source>
        <dbReference type="Proteomes" id="UP001409291"/>
    </source>
</evidence>
<comment type="caution">
    <text evidence="1">The sequence shown here is derived from an EMBL/GenBank/DDBJ whole genome shotgun (WGS) entry which is preliminary data.</text>
</comment>
<dbReference type="Gene3D" id="3.40.1440.10">
    <property type="entry name" value="GIY-YIG endonuclease"/>
    <property type="match status" value="1"/>
</dbReference>
<reference evidence="1 2" key="1">
    <citation type="submission" date="2024-04" db="EMBL/GenBank/DDBJ databases">
        <title>WGS of bacteria from Torrens River.</title>
        <authorList>
            <person name="Wyrsch E.R."/>
            <person name="Drigo B."/>
        </authorList>
    </citation>
    <scope>NUCLEOTIDE SEQUENCE [LARGE SCALE GENOMIC DNA]</scope>
    <source>
        <strain evidence="1 2">TWI391</strain>
    </source>
</reference>
<keyword evidence="2" id="KW-1185">Reference proteome</keyword>
<protein>
    <submittedName>
        <fullName evidence="1">GIY-YIG nuclease family protein</fullName>
    </submittedName>
</protein>
<organism evidence="1 2">
    <name type="scientific">Sphingobacterium kitahiroshimense</name>
    <dbReference type="NCBI Taxonomy" id="470446"/>
    <lineage>
        <taxon>Bacteria</taxon>
        <taxon>Pseudomonadati</taxon>
        <taxon>Bacteroidota</taxon>
        <taxon>Sphingobacteriia</taxon>
        <taxon>Sphingobacteriales</taxon>
        <taxon>Sphingobacteriaceae</taxon>
        <taxon>Sphingobacterium</taxon>
    </lineage>
</organism>
<dbReference type="EMBL" id="JBDJNQ010000013">
    <property type="protein sequence ID" value="MEN5380066.1"/>
    <property type="molecule type" value="Genomic_DNA"/>
</dbReference>
<proteinExistence type="predicted"/>
<accession>A0ABV0BZJ6</accession>
<dbReference type="Proteomes" id="UP001409291">
    <property type="component" value="Unassembled WGS sequence"/>
</dbReference>
<gene>
    <name evidence="1" type="ORF">ABE541_22560</name>
</gene>
<evidence type="ECO:0000313" key="1">
    <source>
        <dbReference type="EMBL" id="MEN5380066.1"/>
    </source>
</evidence>
<dbReference type="RefSeq" id="WP_132845561.1">
    <property type="nucleotide sequence ID" value="NZ_JBDJLH010000001.1"/>
</dbReference>
<sequence>MKSHTLYIITDSNRQFLNVDITSDFNRAMNEIKSSCNIFFPNGPHLTRVVYMEKFDCQEHAEKRQFELNHFTRMQKEKLIRKQNANWNNLCPTNMDTSKKKSVVYTS</sequence>
<name>A0ABV0BZJ6_9SPHI</name>